<evidence type="ECO:0000256" key="16">
    <source>
        <dbReference type="PIRSR" id="PIRSR001355-5"/>
    </source>
</evidence>
<organism evidence="18 19">
    <name type="scientific">Jimgerdemannia flammicorona</name>
    <dbReference type="NCBI Taxonomy" id="994334"/>
    <lineage>
        <taxon>Eukaryota</taxon>
        <taxon>Fungi</taxon>
        <taxon>Fungi incertae sedis</taxon>
        <taxon>Mucoromycota</taxon>
        <taxon>Mucoromycotina</taxon>
        <taxon>Endogonomycetes</taxon>
        <taxon>Endogonales</taxon>
        <taxon>Endogonaceae</taxon>
        <taxon>Jimgerdemannia</taxon>
    </lineage>
</organism>
<sequence length="377" mass="42450">MLSIVKCTVLSVIKSTQVDAYLLSESSMFVYPHKMVLKTCGTTTLLNALPRILGIARQYCGFQKVWRVFYSRKNFMFPDKQQGPHKSWKQEVSFLNTHFDGGSAYKIGKVNNDHWYLYLTAPADDVLHHEESEDDFPPTPSGSDSESDSSPFGGSGYPQHDQTVEILMTKLNPKAMRQFYHHPDEEAGTIGGRRVDQQTGLDDIYPTASAQLDSYLFQPCGYSANGLWDGGYWTIHVTPEPTCSYASFETNIPVEISHSMAARGDGKINAKVAVKQTTPIQALIQQVTSVFQPDSFSVTLFSSHPREFTGRSRVRSDSGVGDLHSDLRRHPKDDGRYHHDHASMVKSMANIDGYKRTDRILYEFEGYDLMFGHYCSV</sequence>
<feature type="modified residue" description="Pyruvic acid (Ser); by autocatalysis" evidence="14">
    <location>
        <position position="26"/>
    </location>
</feature>
<evidence type="ECO:0000256" key="3">
    <source>
        <dbReference type="ARBA" id="ARBA00022691"/>
    </source>
</evidence>
<dbReference type="GO" id="GO:0008295">
    <property type="term" value="P:spermidine biosynthetic process"/>
    <property type="evidence" value="ECO:0007669"/>
    <property type="project" value="UniProtKB-KW"/>
</dbReference>
<comment type="catalytic activity">
    <reaction evidence="12">
        <text>S-adenosyl-L-methionine + H(+) = S-adenosyl 3-(methylsulfanyl)propylamine + CO2</text>
        <dbReference type="Rhea" id="RHEA:15981"/>
        <dbReference type="ChEBI" id="CHEBI:15378"/>
        <dbReference type="ChEBI" id="CHEBI:16526"/>
        <dbReference type="ChEBI" id="CHEBI:57443"/>
        <dbReference type="ChEBI" id="CHEBI:59789"/>
        <dbReference type="EC" id="4.1.1.50"/>
    </reaction>
</comment>
<dbReference type="SUPFAM" id="SSF56276">
    <property type="entry name" value="S-adenosylmethionine decarboxylase"/>
    <property type="match status" value="1"/>
</dbReference>
<accession>A0A433Q636</accession>
<feature type="active site" description="Proton donor; for catalytic activity" evidence="13">
    <location>
        <position position="40"/>
    </location>
</feature>
<comment type="similarity">
    <text evidence="2 12">Belongs to the eukaryotic AdoMetDC family.</text>
</comment>
<evidence type="ECO:0000256" key="1">
    <source>
        <dbReference type="ARBA" id="ARBA00004911"/>
    </source>
</evidence>
<keyword evidence="8 12" id="KW-0865">Zymogen</keyword>
<keyword evidence="9 12" id="KW-0456">Lyase</keyword>
<feature type="compositionally biased region" description="Low complexity" evidence="17">
    <location>
        <begin position="141"/>
        <end position="152"/>
    </location>
</feature>
<evidence type="ECO:0000313" key="18">
    <source>
        <dbReference type="EMBL" id="RUS25230.1"/>
    </source>
</evidence>
<dbReference type="GO" id="GO:0006597">
    <property type="term" value="P:spermine biosynthetic process"/>
    <property type="evidence" value="ECO:0007669"/>
    <property type="project" value="InterPro"/>
</dbReference>
<dbReference type="AlphaFoldDB" id="A0A433Q636"/>
<dbReference type="PANTHER" id="PTHR11570:SF0">
    <property type="entry name" value="S-ADENOSYLMETHIONINE DECARBOXYLASE PROENZYME"/>
    <property type="match status" value="1"/>
</dbReference>
<dbReference type="Pfam" id="PF01536">
    <property type="entry name" value="SAM_decarbox"/>
    <property type="match status" value="1"/>
</dbReference>
<evidence type="ECO:0000256" key="14">
    <source>
        <dbReference type="PIRSR" id="PIRSR001355-3"/>
    </source>
</evidence>
<evidence type="ECO:0000256" key="7">
    <source>
        <dbReference type="ARBA" id="ARBA00023115"/>
    </source>
</evidence>
<dbReference type="UniPathway" id="UPA00331">
    <property type="reaction ID" value="UER00451"/>
</dbReference>
<evidence type="ECO:0000256" key="4">
    <source>
        <dbReference type="ARBA" id="ARBA00022793"/>
    </source>
</evidence>
<evidence type="ECO:0000256" key="13">
    <source>
        <dbReference type="PIRSR" id="PIRSR001355-1"/>
    </source>
</evidence>
<feature type="chain" id="PRO_5042323432" description="S-adenosylmethionine decarboxylase alpha chain" evidence="16">
    <location>
        <begin position="26"/>
        <end position="377"/>
    </location>
</feature>
<dbReference type="InterPro" id="IPR018166">
    <property type="entry name" value="S-AdoMet_deCO2ase_CS"/>
</dbReference>
<name>A0A433Q636_9FUNG</name>
<feature type="site" description="Cleavage (non-hydrolytic); by autolysis" evidence="15">
    <location>
        <begin position="25"/>
        <end position="26"/>
    </location>
</feature>
<gene>
    <name evidence="18" type="ORF">BC938DRAFT_472451</name>
</gene>
<comment type="pathway">
    <text evidence="1 12">Amine and polyamine biosynthesis; S-adenosylmethioninamine biosynthesis; S-adenosylmethioninamine from S-adenosyl-L-methionine: step 1/1.</text>
</comment>
<keyword evidence="19" id="KW-1185">Reference proteome</keyword>
<feature type="region of interest" description="Disordered" evidence="17">
    <location>
        <begin position="311"/>
        <end position="336"/>
    </location>
</feature>
<dbReference type="InterPro" id="IPR001985">
    <property type="entry name" value="S-AdoMet_decarboxylase_euk"/>
</dbReference>
<proteinExistence type="inferred from homology"/>
<evidence type="ECO:0000256" key="12">
    <source>
        <dbReference type="PIRNR" id="PIRNR001355"/>
    </source>
</evidence>
<comment type="cofactor">
    <cofactor evidence="12">
        <name>pyruvate</name>
        <dbReference type="ChEBI" id="CHEBI:15361"/>
    </cofactor>
    <text evidence="12">Binds 1 pyruvoyl group covalently per subunit.</text>
</comment>
<dbReference type="GO" id="GO:0004014">
    <property type="term" value="F:adenosylmethionine decarboxylase activity"/>
    <property type="evidence" value="ECO:0007669"/>
    <property type="project" value="UniProtKB-EC"/>
</dbReference>
<feature type="chain" id="PRO_5042323431" description="S-adenosylmethionine decarboxylase beta chain" evidence="16">
    <location>
        <begin position="1"/>
        <end position="25"/>
    </location>
</feature>
<evidence type="ECO:0000313" key="19">
    <source>
        <dbReference type="Proteomes" id="UP000274822"/>
    </source>
</evidence>
<dbReference type="EMBL" id="RBNJ01013567">
    <property type="protein sequence ID" value="RUS25230.1"/>
    <property type="molecule type" value="Genomic_DNA"/>
</dbReference>
<feature type="active site" description="Proton acceptor; for processing activity" evidence="13">
    <location>
        <position position="236"/>
    </location>
</feature>
<dbReference type="InterPro" id="IPR048283">
    <property type="entry name" value="AdoMetDC-like"/>
</dbReference>
<feature type="region of interest" description="Disordered" evidence="17">
    <location>
        <begin position="130"/>
        <end position="158"/>
    </location>
</feature>
<evidence type="ECO:0000256" key="9">
    <source>
        <dbReference type="ARBA" id="ARBA00023239"/>
    </source>
</evidence>
<keyword evidence="6 12" id="KW-0745">Spermidine biosynthesis</keyword>
<reference evidence="18 19" key="1">
    <citation type="journal article" date="2018" name="New Phytol.">
        <title>Phylogenomics of Endogonaceae and evolution of mycorrhizas within Mucoromycota.</title>
        <authorList>
            <person name="Chang Y."/>
            <person name="Desiro A."/>
            <person name="Na H."/>
            <person name="Sandor L."/>
            <person name="Lipzen A."/>
            <person name="Clum A."/>
            <person name="Barry K."/>
            <person name="Grigoriev I.V."/>
            <person name="Martin F.M."/>
            <person name="Stajich J.E."/>
            <person name="Smith M.E."/>
            <person name="Bonito G."/>
            <person name="Spatafora J.W."/>
        </authorList>
    </citation>
    <scope>NUCLEOTIDE SEQUENCE [LARGE SCALE GENOMIC DNA]</scope>
    <source>
        <strain evidence="18 19">AD002</strain>
    </source>
</reference>
<comment type="caution">
    <text evidence="18">The sequence shown here is derived from an EMBL/GenBank/DDBJ whole genome shotgun (WGS) entry which is preliminary data.</text>
</comment>
<keyword evidence="4 12" id="KW-0210">Decarboxylase</keyword>
<dbReference type="PROSITE" id="PS01336">
    <property type="entry name" value="ADOMETDC"/>
    <property type="match status" value="1"/>
</dbReference>
<dbReference type="PANTHER" id="PTHR11570">
    <property type="entry name" value="S-ADENOSYLMETHIONINE DECARBOXYLASE"/>
    <property type="match status" value="1"/>
</dbReference>
<feature type="compositionally biased region" description="Basic and acidic residues" evidence="17">
    <location>
        <begin position="323"/>
        <end position="336"/>
    </location>
</feature>
<dbReference type="EC" id="4.1.1.50" evidence="12"/>
<keyword evidence="11 12" id="KW-0670">Pyruvate</keyword>
<dbReference type="Proteomes" id="UP000274822">
    <property type="component" value="Unassembled WGS sequence"/>
</dbReference>
<dbReference type="InterPro" id="IPR016067">
    <property type="entry name" value="S-AdoMet_deCO2ase_core"/>
</dbReference>
<evidence type="ECO:0000256" key="11">
    <source>
        <dbReference type="ARBA" id="ARBA00023317"/>
    </source>
</evidence>
<dbReference type="Gene3D" id="3.60.90.10">
    <property type="entry name" value="S-adenosylmethionine decarboxylase"/>
    <property type="match status" value="1"/>
</dbReference>
<evidence type="ECO:0000256" key="6">
    <source>
        <dbReference type="ARBA" id="ARBA00023066"/>
    </source>
</evidence>
<keyword evidence="7 12" id="KW-0620">Polyamine biosynthesis</keyword>
<evidence type="ECO:0000256" key="8">
    <source>
        <dbReference type="ARBA" id="ARBA00023145"/>
    </source>
</evidence>
<dbReference type="PIRSF" id="PIRSF001355">
    <property type="entry name" value="S-AdenosylMet_decarboxylase"/>
    <property type="match status" value="1"/>
</dbReference>
<evidence type="ECO:0000256" key="10">
    <source>
        <dbReference type="ARBA" id="ARBA00023270"/>
    </source>
</evidence>
<evidence type="ECO:0000256" key="17">
    <source>
        <dbReference type="SAM" id="MobiDB-lite"/>
    </source>
</evidence>
<feature type="active site" description="Proton acceptor; for processing activity" evidence="13">
    <location>
        <position position="223"/>
    </location>
</feature>
<evidence type="ECO:0000256" key="5">
    <source>
        <dbReference type="ARBA" id="ARBA00022813"/>
    </source>
</evidence>
<feature type="active site" description="Schiff-base intermediate with substrate; via pyruvic acid" evidence="13">
    <location>
        <position position="26"/>
    </location>
</feature>
<keyword evidence="10 12" id="KW-0704">Schiff base</keyword>
<dbReference type="GO" id="GO:0005829">
    <property type="term" value="C:cytosol"/>
    <property type="evidence" value="ECO:0007669"/>
    <property type="project" value="TreeGrafter"/>
</dbReference>
<keyword evidence="3 12" id="KW-0949">S-adenosyl-L-methionine</keyword>
<keyword evidence="5 15" id="KW-0068">Autocatalytic cleavage</keyword>
<evidence type="ECO:0000256" key="15">
    <source>
        <dbReference type="PIRSR" id="PIRSR001355-4"/>
    </source>
</evidence>
<protein>
    <recommendedName>
        <fullName evidence="12">S-adenosylmethionine decarboxylase proenzyme</fullName>
        <ecNumber evidence="12">4.1.1.50</ecNumber>
    </recommendedName>
</protein>
<dbReference type="NCBIfam" id="TIGR00535">
    <property type="entry name" value="SAM_DCase"/>
    <property type="match status" value="1"/>
</dbReference>
<evidence type="ECO:0000256" key="2">
    <source>
        <dbReference type="ARBA" id="ARBA00008466"/>
    </source>
</evidence>